<gene>
    <name evidence="2" type="ORF">SAMN04488554_0892</name>
</gene>
<feature type="transmembrane region" description="Helical" evidence="1">
    <location>
        <begin position="12"/>
        <end position="33"/>
    </location>
</feature>
<name>A0A1H5E4I2_9MICO</name>
<keyword evidence="1" id="KW-0472">Membrane</keyword>
<proteinExistence type="predicted"/>
<evidence type="ECO:0000313" key="2">
    <source>
        <dbReference type="EMBL" id="SED86087.1"/>
    </source>
</evidence>
<evidence type="ECO:0000313" key="3">
    <source>
        <dbReference type="Proteomes" id="UP000199220"/>
    </source>
</evidence>
<dbReference type="STRING" id="648782.SAMN04488554_0892"/>
<evidence type="ECO:0000256" key="1">
    <source>
        <dbReference type="SAM" id="Phobius"/>
    </source>
</evidence>
<sequence length="135" mass="13723">MLTLSTDAQTTAGIVLLAAVTVTSGGAFLARVASGGVPATEFQRSFYRAGHGHAGILIVFGLVCLLLAESTALTGFWLWLARSGVLVAAIVMPAGFFFSAMGSGRTSPNRWVFLIVAGGAVLVAGLVTLAIGLLA</sequence>
<organism evidence="2 3">
    <name type="scientific">Ruania alba</name>
    <dbReference type="NCBI Taxonomy" id="648782"/>
    <lineage>
        <taxon>Bacteria</taxon>
        <taxon>Bacillati</taxon>
        <taxon>Actinomycetota</taxon>
        <taxon>Actinomycetes</taxon>
        <taxon>Micrococcales</taxon>
        <taxon>Ruaniaceae</taxon>
        <taxon>Ruania</taxon>
    </lineage>
</organism>
<keyword evidence="3" id="KW-1185">Reference proteome</keyword>
<keyword evidence="1" id="KW-0812">Transmembrane</keyword>
<dbReference type="Proteomes" id="UP000199220">
    <property type="component" value="Unassembled WGS sequence"/>
</dbReference>
<dbReference type="EMBL" id="FNTX01000001">
    <property type="protein sequence ID" value="SED86087.1"/>
    <property type="molecule type" value="Genomic_DNA"/>
</dbReference>
<keyword evidence="1" id="KW-1133">Transmembrane helix</keyword>
<protein>
    <submittedName>
        <fullName evidence="2">Uncharacterized protein</fullName>
    </submittedName>
</protein>
<reference evidence="3" key="1">
    <citation type="submission" date="2016-10" db="EMBL/GenBank/DDBJ databases">
        <authorList>
            <person name="Varghese N."/>
            <person name="Submissions S."/>
        </authorList>
    </citation>
    <scope>NUCLEOTIDE SEQUENCE [LARGE SCALE GENOMIC DNA]</scope>
    <source>
        <strain evidence="3">DSM 21368</strain>
    </source>
</reference>
<dbReference type="OrthoDB" id="3540634at2"/>
<feature type="transmembrane region" description="Helical" evidence="1">
    <location>
        <begin position="111"/>
        <end position="134"/>
    </location>
</feature>
<feature type="transmembrane region" description="Helical" evidence="1">
    <location>
        <begin position="54"/>
        <end position="79"/>
    </location>
</feature>
<dbReference type="AlphaFoldDB" id="A0A1H5E4I2"/>
<dbReference type="RefSeq" id="WP_089771868.1">
    <property type="nucleotide sequence ID" value="NZ_FNTX01000001.1"/>
</dbReference>
<feature type="transmembrane region" description="Helical" evidence="1">
    <location>
        <begin position="85"/>
        <end position="104"/>
    </location>
</feature>
<accession>A0A1H5E4I2</accession>